<dbReference type="GO" id="GO:0005886">
    <property type="term" value="C:plasma membrane"/>
    <property type="evidence" value="ECO:0007669"/>
    <property type="project" value="UniProtKB-SubCell"/>
</dbReference>
<proteinExistence type="predicted"/>
<feature type="transmembrane region" description="Helical" evidence="6">
    <location>
        <begin position="305"/>
        <end position="332"/>
    </location>
</feature>
<dbReference type="PANTHER" id="PTHR30287">
    <property type="entry name" value="MEMBRANE COMPONENT OF PREDICTED ABC SUPERFAMILY METABOLITE UPTAKE TRANSPORTER"/>
    <property type="match status" value="1"/>
</dbReference>
<dbReference type="STRING" id="265072.Mfla_1252"/>
<dbReference type="OrthoDB" id="5292592at2"/>
<dbReference type="Proteomes" id="UP000002440">
    <property type="component" value="Chromosome"/>
</dbReference>
<dbReference type="KEGG" id="mfa:Mfla_1252"/>
<dbReference type="Pfam" id="PF12704">
    <property type="entry name" value="MacB_PCD"/>
    <property type="match status" value="1"/>
</dbReference>
<dbReference type="InterPro" id="IPR003838">
    <property type="entry name" value="ABC3_permease_C"/>
</dbReference>
<sequence>MMAFMIAWRQLRSQWAAGEVRVLVFALILAVAATTSVGFFTDRIESALVRQGGMLLGGDIMVAADHVIPDSYIEEARRRGLQSTHATEFASMVLFGDESQLAEIKAVGAGFPLRGELTVLEQRVEPAMMLTGGQAANGIPAPGTVWIEPRLASNLGVNIGDTLEVGERSMQVSAILQREPSRGGDMFSIAPRVMMNAADLASTGLIQFGSRVKYQLLLAGDATQVDEFSGWLKPRLERGEQLQKVTDARPEMRNALEKAQQFLGLSAMVSVILAMVAMFLASQPYVQKSLDSYALMRCFGASRRFIFRILMSQTLLIAAFGSGMGVLLGFAAQAGLAVLADRLLLETLPAPGFMPAVSGAAAGFAAMLAVVWPHLARLRDVPALRILRRDLGEQYRVHWLHFVPALLVLAGLILWHAGSVRLGGIVLLALAGLVLAVALLAWLGMRLLARLPQNVTGSWLLGLAALKRRPGLVVAQVLGFSLGLMALILLAIVRGDLLSSWQQSLPEDAPNRFIINIQPGQVAPLRQFFDRSHLPHVEIFPMVRGRLLEINGKPLNVEDYQDDRARRLAEREFNLSWAADMQQDNQLLEGRWWQPSDHGKPMLSLEQGIAHDLHLKLGDRLTYDVAGTRLELEITSLRKVDWDTMRANFFAVTPPGVLEGYPANYITSFHLPSGQEQLLNQLVREFPNLTVIDVAALLDQVREIMSKMSHALEYVFAFSLLTGLAVLYAALVATREERVKEATLLRVLGASRRQVLQALWTEFAVIGALAALVATLAAAIMAYYLSSQVFNIPYQFNLRGALGVMVLAALLVPAAAWLGMRRFLNQSPRAILQSI</sequence>
<keyword evidence="10" id="KW-1185">Reference proteome</keyword>
<evidence type="ECO:0000313" key="10">
    <source>
        <dbReference type="Proteomes" id="UP000002440"/>
    </source>
</evidence>
<dbReference type="eggNOG" id="COG3127">
    <property type="taxonomic scope" value="Bacteria"/>
</dbReference>
<evidence type="ECO:0000256" key="5">
    <source>
        <dbReference type="ARBA" id="ARBA00023136"/>
    </source>
</evidence>
<feature type="transmembrane region" description="Helical" evidence="6">
    <location>
        <begin position="352"/>
        <end position="376"/>
    </location>
</feature>
<feature type="transmembrane region" description="Helical" evidence="6">
    <location>
        <begin position="714"/>
        <end position="734"/>
    </location>
</feature>
<feature type="domain" description="MacB-like periplasmic core" evidence="8">
    <location>
        <begin position="24"/>
        <end position="228"/>
    </location>
</feature>
<evidence type="ECO:0000259" key="8">
    <source>
        <dbReference type="Pfam" id="PF12704"/>
    </source>
</evidence>
<keyword evidence="3 6" id="KW-0812">Transmembrane</keyword>
<feature type="transmembrane region" description="Helical" evidence="6">
    <location>
        <begin position="262"/>
        <end position="281"/>
    </location>
</feature>
<feature type="transmembrane region" description="Helical" evidence="6">
    <location>
        <begin position="796"/>
        <end position="819"/>
    </location>
</feature>
<feature type="transmembrane region" description="Helical" evidence="6">
    <location>
        <begin position="424"/>
        <end position="449"/>
    </location>
</feature>
<keyword evidence="2" id="KW-1003">Cell membrane</keyword>
<dbReference type="EMBL" id="CP000284">
    <property type="protein sequence ID" value="ABE49520.1"/>
    <property type="molecule type" value="Genomic_DNA"/>
</dbReference>
<name>Q1H1W7_METFK</name>
<dbReference type="InterPro" id="IPR025857">
    <property type="entry name" value="MacB_PCD"/>
</dbReference>
<dbReference type="RefSeq" id="WP_011479474.1">
    <property type="nucleotide sequence ID" value="NC_007947.1"/>
</dbReference>
<reference evidence="9 10" key="1">
    <citation type="submission" date="2006-03" db="EMBL/GenBank/DDBJ databases">
        <title>Complete sequence of Methylobacillus flagellatus KT.</title>
        <authorList>
            <consortium name="US DOE Joint Genome Institute"/>
            <person name="Copeland A."/>
            <person name="Lucas S."/>
            <person name="Lapidus A."/>
            <person name="Barry K."/>
            <person name="Detter J.C."/>
            <person name="Glavina del Rio T."/>
            <person name="Hammon N."/>
            <person name="Israni S."/>
            <person name="Dalin E."/>
            <person name="Tice H."/>
            <person name="Pitluck S."/>
            <person name="Brettin T."/>
            <person name="Bruce D."/>
            <person name="Han C."/>
            <person name="Tapia R."/>
            <person name="Saunders E."/>
            <person name="Gilna P."/>
            <person name="Schmutz J."/>
            <person name="Larimer F."/>
            <person name="Land M."/>
            <person name="Kyrpides N."/>
            <person name="Anderson I."/>
            <person name="Richardson P."/>
        </authorList>
    </citation>
    <scope>NUCLEOTIDE SEQUENCE [LARGE SCALE GENOMIC DNA]</scope>
    <source>
        <strain evidence="10">KT / ATCC 51484 / DSM 6875</strain>
    </source>
</reference>
<evidence type="ECO:0000256" key="3">
    <source>
        <dbReference type="ARBA" id="ARBA00022692"/>
    </source>
</evidence>
<feature type="domain" description="ABC3 transporter permease C-terminal" evidence="7">
    <location>
        <begin position="716"/>
        <end position="828"/>
    </location>
</feature>
<dbReference type="InterPro" id="IPR038766">
    <property type="entry name" value="Membrane_comp_ABC_pdt"/>
</dbReference>
<evidence type="ECO:0000256" key="1">
    <source>
        <dbReference type="ARBA" id="ARBA00004651"/>
    </source>
</evidence>
<dbReference type="PANTHER" id="PTHR30287:SF1">
    <property type="entry name" value="INNER MEMBRANE PROTEIN"/>
    <property type="match status" value="1"/>
</dbReference>
<dbReference type="Pfam" id="PF02687">
    <property type="entry name" value="FtsX"/>
    <property type="match status" value="2"/>
</dbReference>
<feature type="transmembrane region" description="Helical" evidence="6">
    <location>
        <begin position="397"/>
        <end position="418"/>
    </location>
</feature>
<feature type="transmembrane region" description="Helical" evidence="6">
    <location>
        <begin position="470"/>
        <end position="493"/>
    </location>
</feature>
<evidence type="ECO:0000256" key="2">
    <source>
        <dbReference type="ARBA" id="ARBA00022475"/>
    </source>
</evidence>
<evidence type="ECO:0000259" key="7">
    <source>
        <dbReference type="Pfam" id="PF02687"/>
    </source>
</evidence>
<keyword evidence="5 6" id="KW-0472">Membrane</keyword>
<gene>
    <name evidence="9" type="ordered locus">Mfla_1252</name>
</gene>
<evidence type="ECO:0000256" key="4">
    <source>
        <dbReference type="ARBA" id="ARBA00022989"/>
    </source>
</evidence>
<feature type="transmembrane region" description="Helical" evidence="6">
    <location>
        <begin position="755"/>
        <end position="784"/>
    </location>
</feature>
<protein>
    <submittedName>
        <fullName evidence="9">Uncharacterized protein</fullName>
    </submittedName>
</protein>
<feature type="domain" description="ABC3 transporter permease C-terminal" evidence="7">
    <location>
        <begin position="267"/>
        <end position="371"/>
    </location>
</feature>
<comment type="subcellular location">
    <subcellularLocation>
        <location evidence="1">Cell membrane</location>
        <topology evidence="1">Multi-pass membrane protein</topology>
    </subcellularLocation>
</comment>
<keyword evidence="4 6" id="KW-1133">Transmembrane helix</keyword>
<evidence type="ECO:0000313" key="9">
    <source>
        <dbReference type="EMBL" id="ABE49520.1"/>
    </source>
</evidence>
<accession>Q1H1W7</accession>
<dbReference type="AlphaFoldDB" id="Q1H1W7"/>
<dbReference type="HOGENOM" id="CLU_009475_0_0_4"/>
<evidence type="ECO:0000256" key="6">
    <source>
        <dbReference type="SAM" id="Phobius"/>
    </source>
</evidence>
<organism evidence="9 10">
    <name type="scientific">Methylobacillus flagellatus (strain ATCC 51484 / DSM 6875 / VKM B-1610 / KT)</name>
    <dbReference type="NCBI Taxonomy" id="265072"/>
    <lineage>
        <taxon>Bacteria</taxon>
        <taxon>Pseudomonadati</taxon>
        <taxon>Pseudomonadota</taxon>
        <taxon>Betaproteobacteria</taxon>
        <taxon>Nitrosomonadales</taxon>
        <taxon>Methylophilaceae</taxon>
        <taxon>Methylobacillus</taxon>
    </lineage>
</organism>